<organism evidence="2 3">
    <name type="scientific">Brevibacillus centrosporus</name>
    <dbReference type="NCBI Taxonomy" id="54910"/>
    <lineage>
        <taxon>Bacteria</taxon>
        <taxon>Bacillati</taxon>
        <taxon>Bacillota</taxon>
        <taxon>Bacilli</taxon>
        <taxon>Bacillales</taxon>
        <taxon>Paenibacillaceae</taxon>
        <taxon>Brevibacillus</taxon>
    </lineage>
</organism>
<evidence type="ECO:0000313" key="3">
    <source>
        <dbReference type="Proteomes" id="UP000198915"/>
    </source>
</evidence>
<dbReference type="AlphaFoldDB" id="A0A1I4DD48"/>
<gene>
    <name evidence="2" type="ORF">SAMN05518846_12371</name>
</gene>
<evidence type="ECO:0000313" key="2">
    <source>
        <dbReference type="EMBL" id="SFK90839.1"/>
    </source>
</evidence>
<dbReference type="Proteomes" id="UP000198915">
    <property type="component" value="Unassembled WGS sequence"/>
</dbReference>
<evidence type="ECO:0000256" key="1">
    <source>
        <dbReference type="SAM" id="MobiDB-lite"/>
    </source>
</evidence>
<reference evidence="3" key="1">
    <citation type="submission" date="2016-10" db="EMBL/GenBank/DDBJ databases">
        <authorList>
            <person name="Varghese N."/>
            <person name="Submissions S."/>
        </authorList>
    </citation>
    <scope>NUCLEOTIDE SEQUENCE [LARGE SCALE GENOMIC DNA]</scope>
    <source>
        <strain evidence="3">OK042</strain>
    </source>
</reference>
<sequence>MTKVKAKPNTTTTTQKKRSYEDTLNNLAHYLERNKKK</sequence>
<dbReference type="EMBL" id="FORT01000023">
    <property type="protein sequence ID" value="SFK90839.1"/>
    <property type="molecule type" value="Genomic_DNA"/>
</dbReference>
<name>A0A1I4DD48_9BACL</name>
<keyword evidence="3" id="KW-1185">Reference proteome</keyword>
<protein>
    <submittedName>
        <fullName evidence="2">Uncharacterized protein</fullName>
    </submittedName>
</protein>
<feature type="region of interest" description="Disordered" evidence="1">
    <location>
        <begin position="1"/>
        <end position="23"/>
    </location>
</feature>
<proteinExistence type="predicted"/>
<accession>A0A1I4DD48</accession>